<dbReference type="GO" id="GO:0004252">
    <property type="term" value="F:serine-type endopeptidase activity"/>
    <property type="evidence" value="ECO:0007669"/>
    <property type="project" value="InterPro"/>
</dbReference>
<dbReference type="GO" id="GO:0016020">
    <property type="term" value="C:membrane"/>
    <property type="evidence" value="ECO:0007669"/>
    <property type="project" value="UniProtKB-SubCell"/>
</dbReference>
<dbReference type="PANTHER" id="PTHR43731">
    <property type="entry name" value="RHOMBOID PROTEASE"/>
    <property type="match status" value="1"/>
</dbReference>
<dbReference type="EMBL" id="VLLC01000008">
    <property type="protein sequence ID" value="TWI73178.1"/>
    <property type="molecule type" value="Genomic_DNA"/>
</dbReference>
<evidence type="ECO:0000256" key="3">
    <source>
        <dbReference type="ARBA" id="ARBA00022692"/>
    </source>
</evidence>
<dbReference type="Gene3D" id="2.60.260.20">
    <property type="entry name" value="Urease metallochaperone UreE, N-terminal domain"/>
    <property type="match status" value="1"/>
</dbReference>
<protein>
    <recommendedName>
        <fullName evidence="8">Peptidase S54 rhomboid domain-containing protein</fullName>
    </recommendedName>
</protein>
<dbReference type="GO" id="GO:0051082">
    <property type="term" value="F:unfolded protein binding"/>
    <property type="evidence" value="ECO:0007669"/>
    <property type="project" value="InterPro"/>
</dbReference>
<dbReference type="PANTHER" id="PTHR43731:SF14">
    <property type="entry name" value="PRESENILIN-ASSOCIATED RHOMBOID-LIKE PROTEIN, MITOCHONDRIAL"/>
    <property type="match status" value="1"/>
</dbReference>
<dbReference type="InterPro" id="IPR022764">
    <property type="entry name" value="Peptidase_S54_rhomboid_dom"/>
</dbReference>
<evidence type="ECO:0000256" key="6">
    <source>
        <dbReference type="ARBA" id="ARBA00023136"/>
    </source>
</evidence>
<dbReference type="SUPFAM" id="SSF144091">
    <property type="entry name" value="Rhomboid-like"/>
    <property type="match status" value="1"/>
</dbReference>
<evidence type="ECO:0000256" key="4">
    <source>
        <dbReference type="ARBA" id="ARBA00022801"/>
    </source>
</evidence>
<feature type="transmembrane region" description="Helical" evidence="7">
    <location>
        <begin position="15"/>
        <end position="33"/>
    </location>
</feature>
<dbReference type="SUPFAM" id="SSF49493">
    <property type="entry name" value="HSP40/DnaJ peptide-binding domain"/>
    <property type="match status" value="1"/>
</dbReference>
<feature type="transmembrane region" description="Helical" evidence="7">
    <location>
        <begin position="70"/>
        <end position="94"/>
    </location>
</feature>
<feature type="transmembrane region" description="Helical" evidence="7">
    <location>
        <begin position="130"/>
        <end position="149"/>
    </location>
</feature>
<reference evidence="9 10" key="1">
    <citation type="submission" date="2019-07" db="EMBL/GenBank/DDBJ databases">
        <title>Genome sequencing of 100 strains of the haloalkaliphilic chemolithoautotrophic sulfur-oxidizing bacterium Thioalkalivibrio.</title>
        <authorList>
            <person name="Muyzer G."/>
        </authorList>
    </citation>
    <scope>NUCLEOTIDE SEQUENCE [LARGE SCALE GENOMIC DNA]</scope>
    <source>
        <strain evidence="9 10">ASO4-4</strain>
    </source>
</reference>
<keyword evidence="3 7" id="KW-0812">Transmembrane</keyword>
<keyword evidence="5 7" id="KW-1133">Transmembrane helix</keyword>
<feature type="domain" description="Peptidase S54 rhomboid" evidence="8">
    <location>
        <begin position="66"/>
        <end position="214"/>
    </location>
</feature>
<dbReference type="OrthoDB" id="9813074at2"/>
<evidence type="ECO:0000256" key="7">
    <source>
        <dbReference type="SAM" id="Phobius"/>
    </source>
</evidence>
<name>A0A562RW18_9BACT</name>
<feature type="transmembrane region" description="Helical" evidence="7">
    <location>
        <begin position="161"/>
        <end position="182"/>
    </location>
</feature>
<dbReference type="Pfam" id="PF01694">
    <property type="entry name" value="Rhomboid"/>
    <property type="match status" value="1"/>
</dbReference>
<proteinExistence type="inferred from homology"/>
<dbReference type="InterPro" id="IPR035952">
    <property type="entry name" value="Rhomboid-like_sf"/>
</dbReference>
<keyword evidence="6 7" id="KW-0472">Membrane</keyword>
<evidence type="ECO:0000256" key="2">
    <source>
        <dbReference type="ARBA" id="ARBA00009045"/>
    </source>
</evidence>
<dbReference type="Gene3D" id="1.20.1540.10">
    <property type="entry name" value="Rhomboid-like"/>
    <property type="match status" value="1"/>
</dbReference>
<dbReference type="AlphaFoldDB" id="A0A562RW18"/>
<sequence>MIPIRDTQPSRNRPVVTQLLILVNALIFFLQLGQGPEMARFLWEWGLVPARYTDPALAAYTGLFQKVFTFFSFMFLHGGWLHIIFNMWTLWIFGDNVEDRLGPLRYLGFYLACGLASGLAHSLVYPGSTIPVVGASGAIAGVMGAYFLLYPASRILTLIPILVFPLFIEIPAFIYMGIWFLFQVFNAMGGGGGVAWWAHIGGFVMGAFLLRFLVRLPEGHFAAKVRKAMARRKTPGLQTIRVIAPQDTPHFYGTLILSPPEALAGCTKRVNIPWGFYSRLYKITVPPQSREGQKLRLKGLGRRMDTGGSGDLYLTIRIRQLDGKTDF</sequence>
<dbReference type="FunFam" id="1.20.1540.10:FF:000027">
    <property type="entry name" value="Rhomboid family intramembrane serine protease"/>
    <property type="match status" value="1"/>
</dbReference>
<keyword evidence="10" id="KW-1185">Reference proteome</keyword>
<gene>
    <name evidence="9" type="ORF">LZ24_01264</name>
</gene>
<evidence type="ECO:0000313" key="10">
    <source>
        <dbReference type="Proteomes" id="UP000318307"/>
    </source>
</evidence>
<evidence type="ECO:0000259" key="8">
    <source>
        <dbReference type="Pfam" id="PF01694"/>
    </source>
</evidence>
<keyword evidence="4" id="KW-0378">Hydrolase</keyword>
<dbReference type="InterPro" id="IPR050925">
    <property type="entry name" value="Rhomboid_protease_S54"/>
</dbReference>
<evidence type="ECO:0000313" key="9">
    <source>
        <dbReference type="EMBL" id="TWI73178.1"/>
    </source>
</evidence>
<dbReference type="GO" id="GO:0006457">
    <property type="term" value="P:protein folding"/>
    <property type="evidence" value="ECO:0007669"/>
    <property type="project" value="InterPro"/>
</dbReference>
<comment type="caution">
    <text evidence="9">The sequence shown here is derived from an EMBL/GenBank/DDBJ whole genome shotgun (WGS) entry which is preliminary data.</text>
</comment>
<feature type="transmembrane region" description="Helical" evidence="7">
    <location>
        <begin position="194"/>
        <end position="214"/>
    </location>
</feature>
<dbReference type="InterPro" id="IPR008971">
    <property type="entry name" value="HSP40/DnaJ_pept-bd"/>
</dbReference>
<evidence type="ECO:0000256" key="5">
    <source>
        <dbReference type="ARBA" id="ARBA00022989"/>
    </source>
</evidence>
<comment type="subcellular location">
    <subcellularLocation>
        <location evidence="1">Membrane</location>
        <topology evidence="1">Multi-pass membrane protein</topology>
    </subcellularLocation>
</comment>
<organism evidence="9 10">
    <name type="scientific">Desulfobotulus alkaliphilus</name>
    <dbReference type="NCBI Taxonomy" id="622671"/>
    <lineage>
        <taxon>Bacteria</taxon>
        <taxon>Pseudomonadati</taxon>
        <taxon>Thermodesulfobacteriota</taxon>
        <taxon>Desulfobacteria</taxon>
        <taxon>Desulfobacterales</taxon>
        <taxon>Desulfobacteraceae</taxon>
        <taxon>Desulfobotulus</taxon>
    </lineage>
</organism>
<accession>A0A562RW18</accession>
<feature type="transmembrane region" description="Helical" evidence="7">
    <location>
        <begin position="106"/>
        <end position="124"/>
    </location>
</feature>
<comment type="similarity">
    <text evidence="2">Belongs to the peptidase S54 family.</text>
</comment>
<evidence type="ECO:0000256" key="1">
    <source>
        <dbReference type="ARBA" id="ARBA00004141"/>
    </source>
</evidence>
<dbReference type="Proteomes" id="UP000318307">
    <property type="component" value="Unassembled WGS sequence"/>
</dbReference>
<dbReference type="RefSeq" id="WP_144683579.1">
    <property type="nucleotide sequence ID" value="NZ_VLLC01000008.1"/>
</dbReference>